<dbReference type="InterPro" id="IPR008207">
    <property type="entry name" value="Sig_transdc_His_kin_Hpt_dom"/>
</dbReference>
<dbReference type="SMART" id="SM00062">
    <property type="entry name" value="PBPb"/>
    <property type="match status" value="2"/>
</dbReference>
<dbReference type="PANTHER" id="PTHR45339:SF6">
    <property type="entry name" value="SENSORY HISTIDINE PROTEIN KINASE"/>
    <property type="match status" value="1"/>
</dbReference>
<comment type="catalytic activity">
    <reaction evidence="1">
        <text>ATP + protein L-histidine = ADP + protein N-phospho-L-histidine.</text>
        <dbReference type="EC" id="2.7.13.3"/>
    </reaction>
</comment>
<sequence>MSPIRPSFVAVAAWAARVCAAVLVLSTQPAGAAPVEATPSERAWLATHPVIRVGVARQDWAPIEQFSAEGRYIGMSADMLELIARRIGATYEIRVERDAAALFAKVRAGEIDVVPSIGRTGERERFMDFTQSYLDTPVVMIARRDTSGLSPDATLEGRTVAVEEGYAAAELVPQRYPRAKLLRVPTTADALRAVSEARADAYFGALAPAEYQVERGLLSNLSVRGPVPIDSGLRFGVGRQAAALAPLLDRAIASISADERAAVVRRWAPVPLQLAPVATPLQLDAAQRAWLAAHPRLRIGYIADYAPLTERGPDGRMQGLFADKFDLLARRLGVGIETPRAYTLADLQRALATREIDLALGLSRSAEREEFARFAGPLLTTATVAVTRSEGDFFHEPGQYLGKVVAMKRGHFLVPRLARNYPGVHVIEFDTLEQALDAVARGEAEASFNDLTAVAPRLAKDYAGVLKVAGSWVEAPSEVHIAVRSDWPELVALLGLALDSLTPAEVHQLNERWLVPKYRFVLPWQKVLSIGLPVLAVLALVIGIIVVWNRRLQREVTRRLASEAALAEARDAALDSADRKAAFLAALSHEMRTPMNGVTGMVDALAHGRLDENQHYQLGVVARSARVALSILNDALDFARIEAGRLSLDPQPTDVRALAEDVASLFAPMAAERGLALQLSVAPQVPPLVLDGLRVRQVMANLVSNAIRYTERGAVRLKLAAAPLTTRRWRLIVEVEDSGPGIPDSERHRLFQPFEPLGGPGSPGTGLGLAICRALTDAMHGRLDYTAGGQGGSLFSFTVEADSALLASADERSFVGVCVRMAVADPFWRQESEAWLRNWGAHVVSPEARDFTQITLSDGAPALEGQPSVRLTRDVGGTIRSLRGAVIELAAEPLLPSRLQQALSRALDPAPLRAAEPAAAPPANRVVLVVDDEPLNLRVAKELLSLLGFDAQLVGESQAGFEAFCTGTYCAVLLDYRMPGEDGISLAARMRQRERLRGLARTPIAAVTADGSETTASACAAAGMDSVVLKPLTLETLHAALTQLGCAPAMPPQGLMAEEVHDEEAEPLAHLAALLGSTERAHGIAQGFVTASAEDLVALREKLDIEDLEAVRFLAHRIKGGARNAGFERVGTAAAELEGAAKAGDAAATRRLTVPLGRALERLRLRLAEIAPSA</sequence>
<gene>
    <name evidence="12" type="ORF">JY500_02245</name>
</gene>
<dbReference type="SMART" id="SM00388">
    <property type="entry name" value="HisKA"/>
    <property type="match status" value="1"/>
</dbReference>
<evidence type="ECO:0000256" key="2">
    <source>
        <dbReference type="ARBA" id="ARBA00012438"/>
    </source>
</evidence>
<dbReference type="InterPro" id="IPR036641">
    <property type="entry name" value="HPT_dom_sf"/>
</dbReference>
<feature type="domain" description="Histidine kinase" evidence="9">
    <location>
        <begin position="586"/>
        <end position="803"/>
    </location>
</feature>
<dbReference type="InterPro" id="IPR003661">
    <property type="entry name" value="HisK_dim/P_dom"/>
</dbReference>
<dbReference type="Pfam" id="PF00072">
    <property type="entry name" value="Response_reg"/>
    <property type="match status" value="1"/>
</dbReference>
<dbReference type="SMART" id="SM00387">
    <property type="entry name" value="HATPase_c"/>
    <property type="match status" value="1"/>
</dbReference>
<dbReference type="InterPro" id="IPR036890">
    <property type="entry name" value="HATPase_C_sf"/>
</dbReference>
<evidence type="ECO:0000256" key="8">
    <source>
        <dbReference type="SAM" id="SignalP"/>
    </source>
</evidence>
<evidence type="ECO:0000259" key="9">
    <source>
        <dbReference type="PROSITE" id="PS50109"/>
    </source>
</evidence>
<dbReference type="SUPFAM" id="SSF47384">
    <property type="entry name" value="Homodimeric domain of signal transducing histidine kinase"/>
    <property type="match status" value="1"/>
</dbReference>
<dbReference type="InterPro" id="IPR003594">
    <property type="entry name" value="HATPase_dom"/>
</dbReference>
<evidence type="ECO:0000259" key="10">
    <source>
        <dbReference type="PROSITE" id="PS50110"/>
    </source>
</evidence>
<organism evidence="12 13">
    <name type="scientific">Niveibacterium microcysteis</name>
    <dbReference type="NCBI Taxonomy" id="2811415"/>
    <lineage>
        <taxon>Bacteria</taxon>
        <taxon>Pseudomonadati</taxon>
        <taxon>Pseudomonadota</taxon>
        <taxon>Betaproteobacteria</taxon>
        <taxon>Rhodocyclales</taxon>
        <taxon>Rhodocyclaceae</taxon>
        <taxon>Niveibacterium</taxon>
    </lineage>
</organism>
<dbReference type="CDD" id="cd01007">
    <property type="entry name" value="PBP2_BvgS_HisK_like"/>
    <property type="match status" value="2"/>
</dbReference>
<evidence type="ECO:0000313" key="12">
    <source>
        <dbReference type="EMBL" id="QSI77496.1"/>
    </source>
</evidence>
<dbReference type="SUPFAM" id="SSF55874">
    <property type="entry name" value="ATPase domain of HSP90 chaperone/DNA topoisomerase II/histidine kinase"/>
    <property type="match status" value="1"/>
</dbReference>
<keyword evidence="4" id="KW-0902">Two-component regulatory system</keyword>
<evidence type="ECO:0000256" key="4">
    <source>
        <dbReference type="ARBA" id="ARBA00023012"/>
    </source>
</evidence>
<feature type="modified residue" description="4-aspartylphosphate" evidence="6">
    <location>
        <position position="975"/>
    </location>
</feature>
<dbReference type="Pfam" id="PF00512">
    <property type="entry name" value="HisKA"/>
    <property type="match status" value="1"/>
</dbReference>
<keyword evidence="7" id="KW-1133">Transmembrane helix</keyword>
<dbReference type="Proteomes" id="UP000663570">
    <property type="component" value="Chromosome"/>
</dbReference>
<dbReference type="InterPro" id="IPR005467">
    <property type="entry name" value="His_kinase_dom"/>
</dbReference>
<keyword evidence="8" id="KW-0732">Signal</keyword>
<evidence type="ECO:0000256" key="3">
    <source>
        <dbReference type="ARBA" id="ARBA00022553"/>
    </source>
</evidence>
<dbReference type="Pfam" id="PF02518">
    <property type="entry name" value="HATPase_c"/>
    <property type="match status" value="1"/>
</dbReference>
<dbReference type="SUPFAM" id="SSF52172">
    <property type="entry name" value="CheY-like"/>
    <property type="match status" value="1"/>
</dbReference>
<reference evidence="12 13" key="1">
    <citation type="submission" date="2021-02" db="EMBL/GenBank/DDBJ databases">
        <title>Niveibacterium changnyeongensis HC41.</title>
        <authorList>
            <person name="Kang M."/>
        </authorList>
    </citation>
    <scope>NUCLEOTIDE SEQUENCE [LARGE SCALE GENOMIC DNA]</scope>
    <source>
        <strain evidence="12 13">HC41</strain>
    </source>
</reference>
<dbReference type="Gene3D" id="1.20.120.160">
    <property type="entry name" value="HPT domain"/>
    <property type="match status" value="1"/>
</dbReference>
<feature type="chain" id="PRO_5045580549" description="histidine kinase" evidence="8">
    <location>
        <begin position="33"/>
        <end position="1174"/>
    </location>
</feature>
<dbReference type="SUPFAM" id="SSF47226">
    <property type="entry name" value="Histidine-containing phosphotransfer domain, HPT domain"/>
    <property type="match status" value="1"/>
</dbReference>
<dbReference type="PROSITE" id="PS50894">
    <property type="entry name" value="HPT"/>
    <property type="match status" value="1"/>
</dbReference>
<proteinExistence type="predicted"/>
<evidence type="ECO:0000256" key="6">
    <source>
        <dbReference type="PROSITE-ProRule" id="PRU00169"/>
    </source>
</evidence>
<dbReference type="InterPro" id="IPR004358">
    <property type="entry name" value="Sig_transdc_His_kin-like_C"/>
</dbReference>
<dbReference type="PANTHER" id="PTHR45339">
    <property type="entry name" value="HYBRID SIGNAL TRANSDUCTION HISTIDINE KINASE J"/>
    <property type="match status" value="1"/>
</dbReference>
<evidence type="ECO:0000256" key="7">
    <source>
        <dbReference type="SAM" id="Phobius"/>
    </source>
</evidence>
<dbReference type="InterPro" id="IPR011006">
    <property type="entry name" value="CheY-like_superfamily"/>
</dbReference>
<dbReference type="CDD" id="cd00082">
    <property type="entry name" value="HisKA"/>
    <property type="match status" value="1"/>
</dbReference>
<dbReference type="RefSeq" id="WP_206254926.1">
    <property type="nucleotide sequence ID" value="NZ_CP071060.1"/>
</dbReference>
<evidence type="ECO:0000256" key="1">
    <source>
        <dbReference type="ARBA" id="ARBA00000085"/>
    </source>
</evidence>
<dbReference type="Gene3D" id="1.10.287.130">
    <property type="match status" value="1"/>
</dbReference>
<dbReference type="Pfam" id="PF01627">
    <property type="entry name" value="Hpt"/>
    <property type="match status" value="1"/>
</dbReference>
<feature type="modified residue" description="Phosphohistidine" evidence="5">
    <location>
        <position position="1116"/>
    </location>
</feature>
<dbReference type="EMBL" id="CP071060">
    <property type="protein sequence ID" value="QSI77496.1"/>
    <property type="molecule type" value="Genomic_DNA"/>
</dbReference>
<dbReference type="Gene3D" id="3.30.565.10">
    <property type="entry name" value="Histidine kinase-like ATPase, C-terminal domain"/>
    <property type="match status" value="1"/>
</dbReference>
<evidence type="ECO:0000313" key="13">
    <source>
        <dbReference type="Proteomes" id="UP000663570"/>
    </source>
</evidence>
<feature type="domain" description="Response regulatory" evidence="10">
    <location>
        <begin position="926"/>
        <end position="1045"/>
    </location>
</feature>
<dbReference type="EC" id="2.7.13.3" evidence="2"/>
<dbReference type="Gene3D" id="3.40.190.10">
    <property type="entry name" value="Periplasmic binding protein-like II"/>
    <property type="match status" value="4"/>
</dbReference>
<dbReference type="CDD" id="cd00088">
    <property type="entry name" value="HPT"/>
    <property type="match status" value="1"/>
</dbReference>
<feature type="domain" description="HPt" evidence="11">
    <location>
        <begin position="1077"/>
        <end position="1174"/>
    </location>
</feature>
<feature type="transmembrane region" description="Helical" evidence="7">
    <location>
        <begin position="527"/>
        <end position="549"/>
    </location>
</feature>
<keyword evidence="13" id="KW-1185">Reference proteome</keyword>
<dbReference type="InterPro" id="IPR036097">
    <property type="entry name" value="HisK_dim/P_sf"/>
</dbReference>
<dbReference type="SUPFAM" id="SSF53850">
    <property type="entry name" value="Periplasmic binding protein-like II"/>
    <property type="match status" value="2"/>
</dbReference>
<keyword evidence="3 6" id="KW-0597">Phosphoprotein</keyword>
<dbReference type="InterPro" id="IPR001638">
    <property type="entry name" value="Solute-binding_3/MltF_N"/>
</dbReference>
<keyword evidence="7" id="KW-0472">Membrane</keyword>
<dbReference type="Pfam" id="PF00497">
    <property type="entry name" value="SBP_bac_3"/>
    <property type="match status" value="2"/>
</dbReference>
<accession>A0ABX7M6W0</accession>
<keyword evidence="7" id="KW-0812">Transmembrane</keyword>
<evidence type="ECO:0000259" key="11">
    <source>
        <dbReference type="PROSITE" id="PS50894"/>
    </source>
</evidence>
<dbReference type="SMART" id="SM00448">
    <property type="entry name" value="REC"/>
    <property type="match status" value="1"/>
</dbReference>
<dbReference type="Gene3D" id="3.40.50.2300">
    <property type="match status" value="1"/>
</dbReference>
<dbReference type="PROSITE" id="PS50109">
    <property type="entry name" value="HIS_KIN"/>
    <property type="match status" value="1"/>
</dbReference>
<dbReference type="CDD" id="cd17546">
    <property type="entry name" value="REC_hyHK_CKI1_RcsC-like"/>
    <property type="match status" value="1"/>
</dbReference>
<dbReference type="InterPro" id="IPR001789">
    <property type="entry name" value="Sig_transdc_resp-reg_receiver"/>
</dbReference>
<name>A0ABX7M6W0_9RHOO</name>
<feature type="signal peptide" evidence="8">
    <location>
        <begin position="1"/>
        <end position="32"/>
    </location>
</feature>
<dbReference type="SMART" id="SM00073">
    <property type="entry name" value="HPT"/>
    <property type="match status" value="1"/>
</dbReference>
<evidence type="ECO:0000256" key="5">
    <source>
        <dbReference type="PROSITE-ProRule" id="PRU00110"/>
    </source>
</evidence>
<dbReference type="PROSITE" id="PS50110">
    <property type="entry name" value="RESPONSE_REGULATORY"/>
    <property type="match status" value="1"/>
</dbReference>
<dbReference type="PRINTS" id="PR00344">
    <property type="entry name" value="BCTRLSENSOR"/>
</dbReference>
<protein>
    <recommendedName>
        <fullName evidence="2">histidine kinase</fullName>
        <ecNumber evidence="2">2.7.13.3</ecNumber>
    </recommendedName>
</protein>